<dbReference type="PROSITE" id="PS51163">
    <property type="entry name" value="YRDC"/>
    <property type="match status" value="1"/>
</dbReference>
<keyword evidence="8 13" id="KW-0548">Nucleotidyltransferase</keyword>
<dbReference type="Proteomes" id="UP000034934">
    <property type="component" value="Unassembled WGS sequence"/>
</dbReference>
<comment type="catalytic activity">
    <reaction evidence="12 13">
        <text>L-threonine + hydrogencarbonate + ATP = L-threonylcarbamoyladenylate + diphosphate + H2O</text>
        <dbReference type="Rhea" id="RHEA:36407"/>
        <dbReference type="ChEBI" id="CHEBI:15377"/>
        <dbReference type="ChEBI" id="CHEBI:17544"/>
        <dbReference type="ChEBI" id="CHEBI:30616"/>
        <dbReference type="ChEBI" id="CHEBI:33019"/>
        <dbReference type="ChEBI" id="CHEBI:57926"/>
        <dbReference type="ChEBI" id="CHEBI:73682"/>
        <dbReference type="EC" id="2.7.7.87"/>
    </reaction>
</comment>
<sequence>MQTEVLKITDKNSDEVLKKAALIIKNGGLVVFPTETVYGLGANIFNEEALKNIFLAKGRPSDNPLIVHISNKDELKELVDVVSEDQQKMIDAFWPGPLTIIFEKKDVISNVVSGGLSTIAVRMPSDVFANKLIGLAGVPIAAPSANTSGRPSGTMGIDILDDLLNKVDMIIDSGKSKIGVESTVVKINNNSLLILRPGAITKEMLEKVVSLPVTFAKKETDLESSPGTKYRHYAPNSNLEIIYGSSDDILGNMLEKASALQKRGLSIGIISTKQNESSFEKYKPNVFNIGDQNNLKEISKNLYSALRFFDLSNVDVILCQSFLEEGLGVAIMDRLRRASGKI</sequence>
<name>A0A0F9YF69_9BACT</name>
<evidence type="ECO:0000313" key="16">
    <source>
        <dbReference type="EMBL" id="KKP30319.1"/>
    </source>
</evidence>
<evidence type="ECO:0000256" key="7">
    <source>
        <dbReference type="ARBA" id="ARBA00022694"/>
    </source>
</evidence>
<comment type="subcellular location">
    <subcellularLocation>
        <location evidence="1 13">Cytoplasm</location>
    </subcellularLocation>
</comment>
<dbReference type="PATRIC" id="fig|1618767.3.peg.396"/>
<dbReference type="GO" id="GO:0000049">
    <property type="term" value="F:tRNA binding"/>
    <property type="evidence" value="ECO:0007669"/>
    <property type="project" value="TreeGrafter"/>
</dbReference>
<evidence type="ECO:0000256" key="8">
    <source>
        <dbReference type="ARBA" id="ARBA00022695"/>
    </source>
</evidence>
<dbReference type="NCBIfam" id="TIGR00057">
    <property type="entry name" value="L-threonylcarbamoyladenylate synthase"/>
    <property type="match status" value="1"/>
</dbReference>
<feature type="binding site" evidence="14">
    <location>
        <position position="59"/>
    </location>
    <ligand>
        <name>ATP</name>
        <dbReference type="ChEBI" id="CHEBI:30616"/>
    </ligand>
</feature>
<evidence type="ECO:0000256" key="2">
    <source>
        <dbReference type="ARBA" id="ARBA00007663"/>
    </source>
</evidence>
<evidence type="ECO:0000256" key="9">
    <source>
        <dbReference type="ARBA" id="ARBA00022741"/>
    </source>
</evidence>
<dbReference type="Pfam" id="PF03481">
    <property type="entry name" value="Sua5_C"/>
    <property type="match status" value="1"/>
</dbReference>
<keyword evidence="9 13" id="KW-0547">Nucleotide-binding</keyword>
<dbReference type="PANTHER" id="PTHR17490:SF16">
    <property type="entry name" value="THREONYLCARBAMOYL-AMP SYNTHASE"/>
    <property type="match status" value="1"/>
</dbReference>
<dbReference type="EMBL" id="LBOG01000003">
    <property type="protein sequence ID" value="KKP30319.1"/>
    <property type="molecule type" value="Genomic_DNA"/>
</dbReference>
<dbReference type="SUPFAM" id="SSF55821">
    <property type="entry name" value="YrdC/RibB"/>
    <property type="match status" value="1"/>
</dbReference>
<reference evidence="16 17" key="1">
    <citation type="journal article" date="2015" name="Nature">
        <title>rRNA introns, odd ribosomes, and small enigmatic genomes across a large radiation of phyla.</title>
        <authorList>
            <person name="Brown C.T."/>
            <person name="Hug L.A."/>
            <person name="Thomas B.C."/>
            <person name="Sharon I."/>
            <person name="Castelle C.J."/>
            <person name="Singh A."/>
            <person name="Wilkins M.J."/>
            <person name="Williams K.H."/>
            <person name="Banfield J.F."/>
        </authorList>
    </citation>
    <scope>NUCLEOTIDE SEQUENCE [LARGE SCALE GENOMIC DNA]</scope>
</reference>
<feature type="domain" description="YrdC-like" evidence="15">
    <location>
        <begin position="14"/>
        <end position="200"/>
    </location>
</feature>
<dbReference type="AlphaFoldDB" id="A0A0F9YF69"/>
<comment type="similarity">
    <text evidence="2 13">Belongs to the SUA5 family.</text>
</comment>
<dbReference type="InterPro" id="IPR017945">
    <property type="entry name" value="DHBP_synth_RibB-like_a/b_dom"/>
</dbReference>
<evidence type="ECO:0000256" key="3">
    <source>
        <dbReference type="ARBA" id="ARBA00012584"/>
    </source>
</evidence>
<protein>
    <recommendedName>
        <fullName evidence="4 13">Threonylcarbamoyl-AMP synthase</fullName>
        <shortName evidence="13">TC-AMP synthase</shortName>
        <ecNumber evidence="3 13">2.7.7.87</ecNumber>
    </recommendedName>
    <alternativeName>
        <fullName evidence="11 13">L-threonylcarbamoyladenylate synthase</fullName>
    </alternativeName>
</protein>
<dbReference type="FunFam" id="3.90.870.10:FF:000009">
    <property type="entry name" value="Threonylcarbamoyl-AMP synthase, putative"/>
    <property type="match status" value="1"/>
</dbReference>
<feature type="binding site" evidence="14">
    <location>
        <position position="118"/>
    </location>
    <ligand>
        <name>ATP</name>
        <dbReference type="ChEBI" id="CHEBI:30616"/>
    </ligand>
</feature>
<feature type="binding site" evidence="14">
    <location>
        <position position="68"/>
    </location>
    <ligand>
        <name>L-threonine</name>
        <dbReference type="ChEBI" id="CHEBI:57926"/>
    </ligand>
</feature>
<evidence type="ECO:0000259" key="15">
    <source>
        <dbReference type="PROSITE" id="PS51163"/>
    </source>
</evidence>
<dbReference type="InterPro" id="IPR005145">
    <property type="entry name" value="Sua5_C"/>
</dbReference>
<feature type="binding site" evidence="14">
    <location>
        <position position="142"/>
    </location>
    <ligand>
        <name>L-threonine</name>
        <dbReference type="ChEBI" id="CHEBI:57926"/>
    </ligand>
</feature>
<dbReference type="Pfam" id="PF01300">
    <property type="entry name" value="Sua5_yciO_yrdC"/>
    <property type="match status" value="1"/>
</dbReference>
<evidence type="ECO:0000256" key="5">
    <source>
        <dbReference type="ARBA" id="ARBA00022490"/>
    </source>
</evidence>
<evidence type="ECO:0000256" key="4">
    <source>
        <dbReference type="ARBA" id="ARBA00015492"/>
    </source>
</evidence>
<evidence type="ECO:0000256" key="13">
    <source>
        <dbReference type="PIRNR" id="PIRNR004930"/>
    </source>
</evidence>
<dbReference type="GO" id="GO:0061710">
    <property type="term" value="F:L-threonylcarbamoyladenylate synthase"/>
    <property type="evidence" value="ECO:0007669"/>
    <property type="project" value="UniProtKB-EC"/>
</dbReference>
<accession>A0A0F9YF69</accession>
<feature type="binding site" evidence="14">
    <location>
        <position position="152"/>
    </location>
    <ligand>
        <name>ATP</name>
        <dbReference type="ChEBI" id="CHEBI:30616"/>
    </ligand>
</feature>
<dbReference type="InterPro" id="IPR010923">
    <property type="entry name" value="T(6)A37_SUA5"/>
</dbReference>
<feature type="binding site" evidence="14">
    <location>
        <position position="122"/>
    </location>
    <ligand>
        <name>L-threonine</name>
        <dbReference type="ChEBI" id="CHEBI:57926"/>
    </ligand>
</feature>
<evidence type="ECO:0000256" key="14">
    <source>
        <dbReference type="PIRSR" id="PIRSR004930-1"/>
    </source>
</evidence>
<dbReference type="Gene3D" id="3.40.50.11030">
    <property type="entry name" value="Threonylcarbamoyl-AMP synthase, C-terminal domain"/>
    <property type="match status" value="1"/>
</dbReference>
<dbReference type="InterPro" id="IPR006070">
    <property type="entry name" value="Sua5-like_dom"/>
</dbReference>
<dbReference type="GO" id="GO:0005524">
    <property type="term" value="F:ATP binding"/>
    <property type="evidence" value="ECO:0007669"/>
    <property type="project" value="UniProtKB-UniRule"/>
</dbReference>
<dbReference type="GO" id="GO:0008033">
    <property type="term" value="P:tRNA processing"/>
    <property type="evidence" value="ECO:0007669"/>
    <property type="project" value="UniProtKB-KW"/>
</dbReference>
<keyword evidence="10 13" id="KW-0067">ATP-binding</keyword>
<keyword evidence="6 13" id="KW-0808">Transferase</keyword>
<feature type="binding site" evidence="14">
    <location>
        <position position="63"/>
    </location>
    <ligand>
        <name>ATP</name>
        <dbReference type="ChEBI" id="CHEBI:30616"/>
    </ligand>
</feature>
<keyword evidence="7 13" id="KW-0819">tRNA processing</keyword>
<feature type="binding site" evidence="14">
    <location>
        <position position="182"/>
    </location>
    <ligand>
        <name>L-threonine</name>
        <dbReference type="ChEBI" id="CHEBI:57926"/>
    </ligand>
</feature>
<comment type="caution">
    <text evidence="16">The sequence shown here is derived from an EMBL/GenBank/DDBJ whole genome shotgun (WGS) entry which is preliminary data.</text>
</comment>
<evidence type="ECO:0000256" key="6">
    <source>
        <dbReference type="ARBA" id="ARBA00022679"/>
    </source>
</evidence>
<keyword evidence="5 13" id="KW-0963">Cytoplasm</keyword>
<evidence type="ECO:0000313" key="17">
    <source>
        <dbReference type="Proteomes" id="UP000034934"/>
    </source>
</evidence>
<dbReference type="PIRSF" id="PIRSF004930">
    <property type="entry name" value="Tln_factor_SUA5"/>
    <property type="match status" value="1"/>
</dbReference>
<feature type="binding site" evidence="14">
    <location>
        <position position="144"/>
    </location>
    <ligand>
        <name>ATP</name>
        <dbReference type="ChEBI" id="CHEBI:30616"/>
    </ligand>
</feature>
<dbReference type="GO" id="GO:0005737">
    <property type="term" value="C:cytoplasm"/>
    <property type="evidence" value="ECO:0007669"/>
    <property type="project" value="UniProtKB-SubCell"/>
</dbReference>
<evidence type="ECO:0000256" key="12">
    <source>
        <dbReference type="ARBA" id="ARBA00048366"/>
    </source>
</evidence>
<feature type="binding site" evidence="14">
    <location>
        <position position="196"/>
    </location>
    <ligand>
        <name>ATP</name>
        <dbReference type="ChEBI" id="CHEBI:30616"/>
    </ligand>
</feature>
<gene>
    <name evidence="16" type="ORF">UR19_C0003G0155</name>
</gene>
<dbReference type="PANTHER" id="PTHR17490">
    <property type="entry name" value="SUA5"/>
    <property type="match status" value="1"/>
</dbReference>
<evidence type="ECO:0000256" key="11">
    <source>
        <dbReference type="ARBA" id="ARBA00029774"/>
    </source>
</evidence>
<dbReference type="GO" id="GO:0003725">
    <property type="term" value="F:double-stranded RNA binding"/>
    <property type="evidence" value="ECO:0007669"/>
    <property type="project" value="UniProtKB-UniRule"/>
</dbReference>
<dbReference type="EC" id="2.7.7.87" evidence="3 13"/>
<comment type="function">
    <text evidence="13">Required for the formation of a threonylcarbamoyl group on adenosine at position 37 (t(6)A37) in tRNAs that read codons beginning with adenine.</text>
</comment>
<dbReference type="Gene3D" id="3.90.870.10">
    <property type="entry name" value="DHBP synthase"/>
    <property type="match status" value="1"/>
</dbReference>
<dbReference type="GO" id="GO:0006450">
    <property type="term" value="P:regulation of translational fidelity"/>
    <property type="evidence" value="ECO:0007669"/>
    <property type="project" value="TreeGrafter"/>
</dbReference>
<dbReference type="InterPro" id="IPR050156">
    <property type="entry name" value="TC-AMP_synthase_SUA5"/>
</dbReference>
<feature type="binding site" evidence="14">
    <location>
        <position position="233"/>
    </location>
    <ligand>
        <name>ATP</name>
        <dbReference type="ChEBI" id="CHEBI:30616"/>
    </ligand>
</feature>
<feature type="binding site" evidence="14">
    <location>
        <position position="36"/>
    </location>
    <ligand>
        <name>L-threonine</name>
        <dbReference type="ChEBI" id="CHEBI:57926"/>
    </ligand>
</feature>
<evidence type="ECO:0000256" key="1">
    <source>
        <dbReference type="ARBA" id="ARBA00004496"/>
    </source>
</evidence>
<evidence type="ECO:0000256" key="10">
    <source>
        <dbReference type="ARBA" id="ARBA00022840"/>
    </source>
</evidence>
<proteinExistence type="inferred from homology"/>
<dbReference type="InterPro" id="IPR038385">
    <property type="entry name" value="Sua5/YwlC_C"/>
</dbReference>
<organism evidence="16 17">
    <name type="scientific">Candidatus Nomurabacteria bacterium GW2011_GWF1_31_48</name>
    <dbReference type="NCBI Taxonomy" id="1618767"/>
    <lineage>
        <taxon>Bacteria</taxon>
        <taxon>Candidatus Nomuraibacteriota</taxon>
    </lineage>
</organism>